<keyword evidence="7 8" id="KW-0472">Membrane</keyword>
<dbReference type="GO" id="GO:0005886">
    <property type="term" value="C:plasma membrane"/>
    <property type="evidence" value="ECO:0007669"/>
    <property type="project" value="TreeGrafter"/>
</dbReference>
<evidence type="ECO:0000256" key="4">
    <source>
        <dbReference type="ARBA" id="ARBA00022692"/>
    </source>
</evidence>
<dbReference type="GO" id="GO:0005385">
    <property type="term" value="F:zinc ion transmembrane transporter activity"/>
    <property type="evidence" value="ECO:0007669"/>
    <property type="project" value="InterPro"/>
</dbReference>
<dbReference type="EMBL" id="OIVN01006334">
    <property type="protein sequence ID" value="SPD30812.1"/>
    <property type="molecule type" value="Genomic_DNA"/>
</dbReference>
<comment type="subcellular location">
    <subcellularLocation>
        <location evidence="1 8">Membrane</location>
        <topology evidence="1 8">Multi-pass membrane protein</topology>
    </subcellularLocation>
</comment>
<evidence type="ECO:0000256" key="1">
    <source>
        <dbReference type="ARBA" id="ARBA00004141"/>
    </source>
</evidence>
<sequence>MQVVGNEEANNEHADHIHVHTHATHGHAHGSATPSEGMNLPELTRHRIIAQVLELGIVFHSVIIGVDLGASKNVATIRPLLVALSFHQFFEGVGLGGCIAQAKFKSRSTAIMSIFFSLTTPVGIAIGIGVSSTYKDNSPTALIVEGTFNALAAGILIYMALVDLLAEDFMNPRVQKNVKIQLGTNVSLLLGAGCMSVLAKWA</sequence>
<feature type="transmembrane region" description="Helical" evidence="8">
    <location>
        <begin position="146"/>
        <end position="166"/>
    </location>
</feature>
<proteinExistence type="inferred from homology"/>
<dbReference type="AlphaFoldDB" id="A0A2N9J0T9"/>
<name>A0A2N9J0T9_FAGSY</name>
<dbReference type="NCBIfam" id="TIGR00820">
    <property type="entry name" value="zip"/>
    <property type="match status" value="1"/>
</dbReference>
<feature type="transmembrane region" description="Helical" evidence="8">
    <location>
        <begin position="178"/>
        <end position="199"/>
    </location>
</feature>
<evidence type="ECO:0000256" key="3">
    <source>
        <dbReference type="ARBA" id="ARBA00022448"/>
    </source>
</evidence>
<keyword evidence="6 8" id="KW-0406">Ion transport</keyword>
<dbReference type="PANTHER" id="PTHR11040:SF181">
    <property type="entry name" value="ZINC TRANSPORTER 1"/>
    <property type="match status" value="1"/>
</dbReference>
<evidence type="ECO:0000256" key="8">
    <source>
        <dbReference type="RuleBase" id="RU362088"/>
    </source>
</evidence>
<reference evidence="9" key="1">
    <citation type="submission" date="2018-02" db="EMBL/GenBank/DDBJ databases">
        <authorList>
            <person name="Cohen D.B."/>
            <person name="Kent A.D."/>
        </authorList>
    </citation>
    <scope>NUCLEOTIDE SEQUENCE</scope>
</reference>
<keyword evidence="5 8" id="KW-1133">Transmembrane helix</keyword>
<accession>A0A2N9J0T9</accession>
<dbReference type="PANTHER" id="PTHR11040">
    <property type="entry name" value="ZINC/IRON TRANSPORTER"/>
    <property type="match status" value="1"/>
</dbReference>
<protein>
    <submittedName>
        <fullName evidence="9">Uncharacterized protein</fullName>
    </submittedName>
</protein>
<gene>
    <name evidence="9" type="ORF">FSB_LOCUS58694</name>
</gene>
<evidence type="ECO:0000256" key="5">
    <source>
        <dbReference type="ARBA" id="ARBA00022989"/>
    </source>
</evidence>
<evidence type="ECO:0000256" key="7">
    <source>
        <dbReference type="ARBA" id="ARBA00023136"/>
    </source>
</evidence>
<evidence type="ECO:0000313" key="9">
    <source>
        <dbReference type="EMBL" id="SPD30812.1"/>
    </source>
</evidence>
<feature type="transmembrane region" description="Helical" evidence="8">
    <location>
        <begin position="114"/>
        <end position="134"/>
    </location>
</feature>
<organism evidence="9">
    <name type="scientific">Fagus sylvatica</name>
    <name type="common">Beechnut</name>
    <dbReference type="NCBI Taxonomy" id="28930"/>
    <lineage>
        <taxon>Eukaryota</taxon>
        <taxon>Viridiplantae</taxon>
        <taxon>Streptophyta</taxon>
        <taxon>Embryophyta</taxon>
        <taxon>Tracheophyta</taxon>
        <taxon>Spermatophyta</taxon>
        <taxon>Magnoliopsida</taxon>
        <taxon>eudicotyledons</taxon>
        <taxon>Gunneridae</taxon>
        <taxon>Pentapetalae</taxon>
        <taxon>rosids</taxon>
        <taxon>fabids</taxon>
        <taxon>Fagales</taxon>
        <taxon>Fagaceae</taxon>
        <taxon>Fagus</taxon>
    </lineage>
</organism>
<evidence type="ECO:0000256" key="2">
    <source>
        <dbReference type="ARBA" id="ARBA00006939"/>
    </source>
</evidence>
<keyword evidence="4 8" id="KW-0812">Transmembrane</keyword>
<dbReference type="InterPro" id="IPR004698">
    <property type="entry name" value="Zn/Fe_permease_fun/pln"/>
</dbReference>
<comment type="caution">
    <text evidence="8">Lacks conserved residue(s) required for the propagation of feature annotation.</text>
</comment>
<dbReference type="Pfam" id="PF02535">
    <property type="entry name" value="Zip"/>
    <property type="match status" value="1"/>
</dbReference>
<comment type="similarity">
    <text evidence="2 8">Belongs to the ZIP transporter (TC 2.A.5) family.</text>
</comment>
<keyword evidence="3 8" id="KW-0813">Transport</keyword>
<evidence type="ECO:0000256" key="6">
    <source>
        <dbReference type="ARBA" id="ARBA00023065"/>
    </source>
</evidence>
<dbReference type="InterPro" id="IPR003689">
    <property type="entry name" value="ZIP"/>
</dbReference>